<evidence type="ECO:0000256" key="1">
    <source>
        <dbReference type="SAM" id="SignalP"/>
    </source>
</evidence>
<accession>A0A6P8AZX0</accession>
<keyword evidence="1" id="KW-0732">Signal</keyword>
<reference evidence="4" key="2">
    <citation type="submission" date="2019-10" db="EMBL/GenBank/DDBJ databases">
        <authorList>
            <consortium name="NCBI Genome Project"/>
        </authorList>
    </citation>
    <scope>NUCLEOTIDE SEQUENCE</scope>
    <source>
        <strain evidence="4">NI907</strain>
    </source>
</reference>
<dbReference type="RefSeq" id="XP_030980354.1">
    <property type="nucleotide sequence ID" value="XM_031130149.1"/>
</dbReference>
<dbReference type="InterPro" id="IPR054293">
    <property type="entry name" value="DUF7029"/>
</dbReference>
<dbReference type="AlphaFoldDB" id="A0A6P8AZX0"/>
<evidence type="ECO:0000313" key="4">
    <source>
        <dbReference type="RefSeq" id="XP_030980354.1"/>
    </source>
</evidence>
<dbReference type="GeneID" id="41965057"/>
<gene>
    <name evidence="4" type="ORF">PgNI_10175</name>
</gene>
<proteinExistence type="predicted"/>
<feature type="chain" id="PRO_5027937628" description="DUF7029 domain-containing protein" evidence="1">
    <location>
        <begin position="20"/>
        <end position="476"/>
    </location>
</feature>
<organism evidence="3 4">
    <name type="scientific">Pyricularia grisea</name>
    <name type="common">Crabgrass-specific blast fungus</name>
    <name type="synonym">Magnaporthe grisea</name>
    <dbReference type="NCBI Taxonomy" id="148305"/>
    <lineage>
        <taxon>Eukaryota</taxon>
        <taxon>Fungi</taxon>
        <taxon>Dikarya</taxon>
        <taxon>Ascomycota</taxon>
        <taxon>Pezizomycotina</taxon>
        <taxon>Sordariomycetes</taxon>
        <taxon>Sordariomycetidae</taxon>
        <taxon>Magnaporthales</taxon>
        <taxon>Pyriculariaceae</taxon>
        <taxon>Pyricularia</taxon>
    </lineage>
</organism>
<feature type="signal peptide" evidence="1">
    <location>
        <begin position="1"/>
        <end position="19"/>
    </location>
</feature>
<sequence length="476" mass="52020">MRLLKCLTVAQSLIGLGMARAMAQTGTETQTFTPANDLKLPYSLEAASAMVSVVMKKPAIVLENLPSLSDVKCIDGNVVLTFSNAEAAKSARDAWPKSGDFIVVMDEAPGSCSGDRERGFFLLGELIHDEEKFTITAAAEKRDPKDEVEDAVIHFTRATEVTAEQKSAIVARGGRKTLHMGPKTFKVDMSNKTLINTKPLYIHTERASFTSTIQIEGHVHFNLMKMKLKEFNIQLELDYDLDLKVQTRVNARIGIDVFSYSPLVAMISAIHIPGILNIGPRAALSLGVEVATDGPVNITASYRSTMKGAKARLDLLHKNGTKAEGWKPQTTGSADVSTRAELQLNPFTDLTVEFAIRMFGGLIDLGSGLTVRPTLINAFVFGSNFTHNGTGVQLTGPECPSSAAKGSCCLNSVWYESRFWFQVRAFVTQFYKIPLYTVTIPIHKGKCWALQEASKAVTSGNWTGPLQKPKCCLCEF</sequence>
<keyword evidence="3" id="KW-1185">Reference proteome</keyword>
<dbReference type="KEGG" id="pgri:PgNI_10175"/>
<reference evidence="3 4" key="1">
    <citation type="journal article" date="2019" name="Mol. Biol. Evol.">
        <title>Blast fungal genomes show frequent chromosomal changes, gene gains and losses, and effector gene turnover.</title>
        <authorList>
            <person name="Gomez Luciano L.B."/>
            <person name="Jason Tsai I."/>
            <person name="Chuma I."/>
            <person name="Tosa Y."/>
            <person name="Chen Y.H."/>
            <person name="Li J.Y."/>
            <person name="Li M.Y."/>
            <person name="Jade Lu M.Y."/>
            <person name="Nakayashiki H."/>
            <person name="Li W.H."/>
        </authorList>
    </citation>
    <scope>NUCLEOTIDE SEQUENCE [LARGE SCALE GENOMIC DNA]</scope>
    <source>
        <strain evidence="3 4">NI907</strain>
    </source>
</reference>
<name>A0A6P8AZX0_PYRGI</name>
<dbReference type="Pfam" id="PF22974">
    <property type="entry name" value="DUF7029"/>
    <property type="match status" value="1"/>
</dbReference>
<feature type="domain" description="DUF7029" evidence="2">
    <location>
        <begin position="54"/>
        <end position="149"/>
    </location>
</feature>
<dbReference type="Proteomes" id="UP000515153">
    <property type="component" value="Chromosome VII"/>
</dbReference>
<evidence type="ECO:0000259" key="2">
    <source>
        <dbReference type="Pfam" id="PF22974"/>
    </source>
</evidence>
<evidence type="ECO:0000313" key="3">
    <source>
        <dbReference type="Proteomes" id="UP000515153"/>
    </source>
</evidence>
<protein>
    <recommendedName>
        <fullName evidence="2">DUF7029 domain-containing protein</fullName>
    </recommendedName>
</protein>
<reference evidence="4" key="3">
    <citation type="submission" date="2025-08" db="UniProtKB">
        <authorList>
            <consortium name="RefSeq"/>
        </authorList>
    </citation>
    <scope>IDENTIFICATION</scope>
    <source>
        <strain evidence="4">NI907</strain>
    </source>
</reference>